<keyword evidence="4" id="KW-0807">Transducer</keyword>
<keyword evidence="5" id="KW-1133">Transmembrane helix</keyword>
<protein>
    <recommendedName>
        <fullName evidence="10">Methyl-accepting chemotaxis sensory transducer</fullName>
    </recommendedName>
</protein>
<dbReference type="GO" id="GO:0006935">
    <property type="term" value="P:chemotaxis"/>
    <property type="evidence" value="ECO:0007669"/>
    <property type="project" value="TreeGrafter"/>
</dbReference>
<dbReference type="Pfam" id="PF00015">
    <property type="entry name" value="MCPsignal"/>
    <property type="match status" value="1"/>
</dbReference>
<keyword evidence="2" id="KW-0488">Methylation</keyword>
<evidence type="ECO:0000259" key="7">
    <source>
        <dbReference type="PROSITE" id="PS50885"/>
    </source>
</evidence>
<dbReference type="EMBL" id="MTEI01000005">
    <property type="protein sequence ID" value="OQW88151.1"/>
    <property type="molecule type" value="Genomic_DNA"/>
</dbReference>
<proteinExistence type="inferred from homology"/>
<dbReference type="InterPro" id="IPR051310">
    <property type="entry name" value="MCP_chemotaxis"/>
</dbReference>
<dbReference type="InterPro" id="IPR003660">
    <property type="entry name" value="HAMP_dom"/>
</dbReference>
<evidence type="ECO:0000256" key="3">
    <source>
        <dbReference type="ARBA" id="ARBA00029447"/>
    </source>
</evidence>
<dbReference type="PROSITE" id="PS50111">
    <property type="entry name" value="CHEMOTAXIS_TRANSDUC_2"/>
    <property type="match status" value="1"/>
</dbReference>
<dbReference type="FunFam" id="1.10.287.950:FF:000001">
    <property type="entry name" value="Methyl-accepting chemotaxis sensory transducer"/>
    <property type="match status" value="1"/>
</dbReference>
<reference evidence="8 9" key="1">
    <citation type="submission" date="2017-01" db="EMBL/GenBank/DDBJ databases">
        <title>Novel large sulfur bacteria in the metagenomes of groundwater-fed chemosynthetic microbial mats in the Lake Huron basin.</title>
        <authorList>
            <person name="Sharrar A.M."/>
            <person name="Flood B.E."/>
            <person name="Bailey J.V."/>
            <person name="Jones D.S."/>
            <person name="Biddanda B."/>
            <person name="Ruberg S.A."/>
            <person name="Marcus D.N."/>
            <person name="Dick G.J."/>
        </authorList>
    </citation>
    <scope>NUCLEOTIDE SEQUENCE [LARGE SCALE GENOMIC DNA]</scope>
    <source>
        <strain evidence="8">A7</strain>
    </source>
</reference>
<feature type="domain" description="Methyl-accepting transducer" evidence="6">
    <location>
        <begin position="413"/>
        <end position="642"/>
    </location>
</feature>
<evidence type="ECO:0000256" key="4">
    <source>
        <dbReference type="PROSITE-ProRule" id="PRU00284"/>
    </source>
</evidence>
<dbReference type="CDD" id="cd11386">
    <property type="entry name" value="MCP_signal"/>
    <property type="match status" value="1"/>
</dbReference>
<feature type="transmembrane region" description="Helical" evidence="5">
    <location>
        <begin position="333"/>
        <end position="359"/>
    </location>
</feature>
<dbReference type="InterPro" id="IPR004089">
    <property type="entry name" value="MCPsignal_dom"/>
</dbReference>
<evidence type="ECO:0008006" key="10">
    <source>
        <dbReference type="Google" id="ProtNLM"/>
    </source>
</evidence>
<dbReference type="GO" id="GO:0005886">
    <property type="term" value="C:plasma membrane"/>
    <property type="evidence" value="ECO:0007669"/>
    <property type="project" value="TreeGrafter"/>
</dbReference>
<comment type="similarity">
    <text evidence="3">Belongs to the methyl-accepting chemotaxis (MCP) protein family.</text>
</comment>
<evidence type="ECO:0000313" key="8">
    <source>
        <dbReference type="EMBL" id="OQW88151.1"/>
    </source>
</evidence>
<gene>
    <name evidence="8" type="ORF">BWK72_10470</name>
</gene>
<dbReference type="Gene3D" id="1.10.287.950">
    <property type="entry name" value="Methyl-accepting chemotaxis protein"/>
    <property type="match status" value="1"/>
</dbReference>
<dbReference type="SUPFAM" id="SSF58104">
    <property type="entry name" value="Methyl-accepting chemotaxis protein (MCP) signaling domain"/>
    <property type="match status" value="1"/>
</dbReference>
<evidence type="ECO:0000259" key="6">
    <source>
        <dbReference type="PROSITE" id="PS50111"/>
    </source>
</evidence>
<dbReference type="PANTHER" id="PTHR43531">
    <property type="entry name" value="PROTEIN ICFG"/>
    <property type="match status" value="1"/>
</dbReference>
<evidence type="ECO:0000256" key="1">
    <source>
        <dbReference type="ARBA" id="ARBA00004370"/>
    </source>
</evidence>
<evidence type="ECO:0000256" key="2">
    <source>
        <dbReference type="ARBA" id="ARBA00022481"/>
    </source>
</evidence>
<dbReference type="PROSITE" id="PS50885">
    <property type="entry name" value="HAMP"/>
    <property type="match status" value="1"/>
</dbReference>
<dbReference type="PANTHER" id="PTHR43531:SF14">
    <property type="entry name" value="METHYL-ACCEPTING CHEMOTAXIS PROTEIN I-RELATED"/>
    <property type="match status" value="1"/>
</dbReference>
<dbReference type="GO" id="GO:0007165">
    <property type="term" value="P:signal transduction"/>
    <property type="evidence" value="ECO:0007669"/>
    <property type="project" value="UniProtKB-KW"/>
</dbReference>
<feature type="domain" description="HAMP" evidence="7">
    <location>
        <begin position="356"/>
        <end position="408"/>
    </location>
</feature>
<dbReference type="Proteomes" id="UP000192505">
    <property type="component" value="Unassembled WGS sequence"/>
</dbReference>
<dbReference type="Pfam" id="PF13682">
    <property type="entry name" value="CZB"/>
    <property type="match status" value="1"/>
</dbReference>
<name>A0A1W9KUF7_9BURK</name>
<dbReference type="Gene3D" id="1.20.120.30">
    <property type="entry name" value="Aspartate receptor, ligand-binding domain"/>
    <property type="match status" value="1"/>
</dbReference>
<keyword evidence="5" id="KW-0812">Transmembrane</keyword>
<accession>A0A1W9KUF7</accession>
<dbReference type="GO" id="GO:0004888">
    <property type="term" value="F:transmembrane signaling receptor activity"/>
    <property type="evidence" value="ECO:0007669"/>
    <property type="project" value="TreeGrafter"/>
</dbReference>
<keyword evidence="5" id="KW-0472">Membrane</keyword>
<dbReference type="AlphaFoldDB" id="A0A1W9KUF7"/>
<comment type="subcellular location">
    <subcellularLocation>
        <location evidence="1">Membrane</location>
    </subcellularLocation>
</comment>
<dbReference type="InterPro" id="IPR025991">
    <property type="entry name" value="Chemoreceptor_zinc-bind_dom"/>
</dbReference>
<dbReference type="SMART" id="SM00283">
    <property type="entry name" value="MA"/>
    <property type="match status" value="1"/>
</dbReference>
<evidence type="ECO:0000313" key="9">
    <source>
        <dbReference type="Proteomes" id="UP000192505"/>
    </source>
</evidence>
<comment type="caution">
    <text evidence="8">The sequence shown here is derived from an EMBL/GenBank/DDBJ whole genome shotgun (WGS) entry which is preliminary data.</text>
</comment>
<evidence type="ECO:0000256" key="5">
    <source>
        <dbReference type="SAM" id="Phobius"/>
    </source>
</evidence>
<organism evidence="8 9">
    <name type="scientific">Rhodoferax ferrireducens</name>
    <dbReference type="NCBI Taxonomy" id="192843"/>
    <lineage>
        <taxon>Bacteria</taxon>
        <taxon>Pseudomonadati</taxon>
        <taxon>Pseudomonadota</taxon>
        <taxon>Betaproteobacteria</taxon>
        <taxon>Burkholderiales</taxon>
        <taxon>Comamonadaceae</taxon>
        <taxon>Rhodoferax</taxon>
    </lineage>
</organism>
<sequence length="784" mass="82369">MMMKKLITALAQGRFWQAGSALMRRMRLPGKMLVISLVLSIPIAWLLMVAVTSQWAGIAASQLERDGVRVAQVIYPAMDLAGVWRQQARNAAFGEGGEQLPQARQAFDAVAQKLQALDAELGARLSVQTEFAAVRSAIQAAQAVQPVAGTPADPEVVYSGMIGVSRTLADLLDGVTDGSGLALDPELATYYLMSATLFGAPHILQNTIEVRGLVRTALKAGSISPDNAARLQGYLALLANDMAVSQQALAKVAQAAPAYSSLLGRGASKTTQALLQQVQASVPPGATTVQGDVAAFVAKANSAIDGQFEQVGKNLQVLDAMLAERVAGLYRSFWLALGVTALGLLLAGYLFMGFFNAMVSGFQSVRQSLIGIAMGDLRTPVEVIGRDEVAGILRELSHMQSALAVTVQRVQEAGDTVVTASMEIAQGTQDLAGRTESAAAALEQSSAALEQTNATVAMTADAVAKASGIASDNANAASQGGAVMQDVADTMARIQASSQRIGDIIGVIDGIAFQTNILALNAAVEAARAGEQGRGFAVVATEVRALAGRSAAAAKEIKTLIGSSTDEVAKGNHIVLQASEHMHHIVDHAEQIKHLLSEVTNGAREQSLGIRQIGDAVSELDRNTQANAALVEETAASADVMNQAAVRMAAQVDEFQLPGTRHTSLVEGVDVNGFIDAHRQWKVKLRQAIERDERLDAATLSRDDCCSLGQWLYADGQRLGARASFQELISRHAAFHATAGQVAQLINDGQREAAADALAPNSAFSNATSEVVLVLSSAKRRGFV</sequence>